<gene>
    <name evidence="2" type="ORF">NRB56_76470</name>
</gene>
<feature type="compositionally biased region" description="Polar residues" evidence="1">
    <location>
        <begin position="42"/>
        <end position="54"/>
    </location>
</feature>
<evidence type="ECO:0000313" key="3">
    <source>
        <dbReference type="Proteomes" id="UP000431401"/>
    </source>
</evidence>
<dbReference type="EMBL" id="WEGI01000036">
    <property type="protein sequence ID" value="MQY32030.1"/>
    <property type="molecule type" value="Genomic_DNA"/>
</dbReference>
<reference evidence="2 3" key="1">
    <citation type="submission" date="2019-10" db="EMBL/GenBank/DDBJ databases">
        <title>Nocardia macrotermitis sp. nov. and Nocardia aurantia sp. nov., isolated from the gut of fungus growing-termite Macrotermes natalensis.</title>
        <authorList>
            <person name="Benndorf R."/>
            <person name="Schwitalla J."/>
            <person name="Martin K."/>
            <person name="De Beer W."/>
            <person name="Kaster A.-K."/>
            <person name="Vollmers J."/>
            <person name="Poulsen M."/>
            <person name="Beemelmanns C."/>
        </authorList>
    </citation>
    <scope>NUCLEOTIDE SEQUENCE [LARGE SCALE GENOMIC DNA]</scope>
    <source>
        <strain evidence="2 3">RB56</strain>
    </source>
</reference>
<dbReference type="Proteomes" id="UP000431401">
    <property type="component" value="Unassembled WGS sequence"/>
</dbReference>
<evidence type="ECO:0000313" key="2">
    <source>
        <dbReference type="EMBL" id="MQY32030.1"/>
    </source>
</evidence>
<feature type="compositionally biased region" description="Low complexity" evidence="1">
    <location>
        <begin position="18"/>
        <end position="40"/>
    </location>
</feature>
<feature type="region of interest" description="Disordered" evidence="1">
    <location>
        <begin position="1"/>
        <end position="124"/>
    </location>
</feature>
<comment type="caution">
    <text evidence="2">The sequence shown here is derived from an EMBL/GenBank/DDBJ whole genome shotgun (WGS) entry which is preliminary data.</text>
</comment>
<accession>A0A7K0E1R2</accession>
<name>A0A7K0E1R2_9NOCA</name>
<feature type="compositionally biased region" description="Polar residues" evidence="1">
    <location>
        <begin position="109"/>
        <end position="124"/>
    </location>
</feature>
<proteinExistence type="predicted"/>
<keyword evidence="3" id="KW-1185">Reference proteome</keyword>
<sequence>MKRTTGVSGIAPTPPPGSSASTAGRSAPPAASATPARPATVRCSNTSRGENTTPRAFARDTSWMDTIESPPRAKNESSRPTRSTPSTSANTSAMVCSTVDRGARKDTSAAKTGSGNAFRSSLPTGVSGIRSITMIDDGTM</sequence>
<evidence type="ECO:0000256" key="1">
    <source>
        <dbReference type="SAM" id="MobiDB-lite"/>
    </source>
</evidence>
<feature type="compositionally biased region" description="Low complexity" evidence="1">
    <location>
        <begin position="80"/>
        <end position="93"/>
    </location>
</feature>
<protein>
    <submittedName>
        <fullName evidence="2">Uncharacterized protein</fullName>
    </submittedName>
</protein>
<dbReference type="AlphaFoldDB" id="A0A7K0E1R2"/>
<organism evidence="2 3">
    <name type="scientific">Nocardia aurantia</name>
    <dbReference type="NCBI Taxonomy" id="2585199"/>
    <lineage>
        <taxon>Bacteria</taxon>
        <taxon>Bacillati</taxon>
        <taxon>Actinomycetota</taxon>
        <taxon>Actinomycetes</taxon>
        <taxon>Mycobacteriales</taxon>
        <taxon>Nocardiaceae</taxon>
        <taxon>Nocardia</taxon>
    </lineage>
</organism>